<gene>
    <name evidence="5" type="ORF">Purlil1_1750</name>
</gene>
<proteinExistence type="predicted"/>
<dbReference type="Pfam" id="PF12796">
    <property type="entry name" value="Ank_2"/>
    <property type="match status" value="1"/>
</dbReference>
<dbReference type="PANTHER" id="PTHR24171">
    <property type="entry name" value="ANKYRIN REPEAT DOMAIN-CONTAINING PROTEIN 39-RELATED"/>
    <property type="match status" value="1"/>
</dbReference>
<evidence type="ECO:0000256" key="1">
    <source>
        <dbReference type="ARBA" id="ARBA00022737"/>
    </source>
</evidence>
<dbReference type="InterPro" id="IPR002110">
    <property type="entry name" value="Ankyrin_rpt"/>
</dbReference>
<feature type="repeat" description="ANK" evidence="3">
    <location>
        <begin position="231"/>
        <end position="263"/>
    </location>
</feature>
<feature type="repeat" description="ANK" evidence="3">
    <location>
        <begin position="264"/>
        <end position="296"/>
    </location>
</feature>
<dbReference type="SUPFAM" id="SSF48403">
    <property type="entry name" value="Ankyrin repeat"/>
    <property type="match status" value="1"/>
</dbReference>
<dbReference type="PROSITE" id="PS50297">
    <property type="entry name" value="ANK_REP_REGION"/>
    <property type="match status" value="2"/>
</dbReference>
<feature type="region of interest" description="Disordered" evidence="4">
    <location>
        <begin position="148"/>
        <end position="190"/>
    </location>
</feature>
<evidence type="ECO:0000256" key="4">
    <source>
        <dbReference type="SAM" id="MobiDB-lite"/>
    </source>
</evidence>
<keyword evidence="2 3" id="KW-0040">ANK repeat</keyword>
<dbReference type="EMBL" id="JAWRVI010000004">
    <property type="protein sequence ID" value="KAK4094259.1"/>
    <property type="molecule type" value="Genomic_DNA"/>
</dbReference>
<feature type="region of interest" description="Disordered" evidence="4">
    <location>
        <begin position="1"/>
        <end position="50"/>
    </location>
</feature>
<dbReference type="Gene3D" id="1.25.40.20">
    <property type="entry name" value="Ankyrin repeat-containing domain"/>
    <property type="match status" value="1"/>
</dbReference>
<evidence type="ECO:0000256" key="3">
    <source>
        <dbReference type="PROSITE-ProRule" id="PRU00023"/>
    </source>
</evidence>
<reference evidence="5 6" key="1">
    <citation type="journal article" date="2024" name="Microbiol. Resour. Announc.">
        <title>Genome annotations for the ascomycete fungi Trichoderma harzianum, Trichoderma aggressivum, and Purpureocillium lilacinum.</title>
        <authorList>
            <person name="Beijen E.P.W."/>
            <person name="Ohm R.A."/>
        </authorList>
    </citation>
    <scope>NUCLEOTIDE SEQUENCE [LARGE SCALE GENOMIC DNA]</scope>
    <source>
        <strain evidence="5 6">CBS 150709</strain>
    </source>
</reference>
<protein>
    <submittedName>
        <fullName evidence="5">Uncharacterized protein</fullName>
    </submittedName>
</protein>
<accession>A0ABR0CCV6</accession>
<dbReference type="InterPro" id="IPR036770">
    <property type="entry name" value="Ankyrin_rpt-contain_sf"/>
</dbReference>
<sequence length="333" mass="34815">MDHHTHRPETPQDPDPPTVPSLPGTGTGGPSGAGSGSGSGSGGGGGAQDRQATVCATTMDMKKGKQAPRQTWPVPASCTKEYDQIESMSMDIMAQCWSPRNDFPQRRVGRPCAVSAAQPAASAVLGLRRSSSPVTVLLHPHINLQSDLTHPDVAPHSGTNSGTNSLTNSLTHSSRNANYRPSATMDGSGSSLSPEAVALAARMFDSARSGDMPIFEQALPAGLPPNMTNDKGDTLLMLAAYHGHADLVRLLVQHGADPNRLNDRGQSPLAGAVFKKEDDVIEALLEGGADPDYGNPSALQCVAMFKQEERWQAKFESAPGRGKAQPPGAASKA</sequence>
<evidence type="ECO:0000313" key="6">
    <source>
        <dbReference type="Proteomes" id="UP001287286"/>
    </source>
</evidence>
<dbReference type="Proteomes" id="UP001287286">
    <property type="component" value="Unassembled WGS sequence"/>
</dbReference>
<dbReference type="PANTHER" id="PTHR24171:SF8">
    <property type="entry name" value="BRCA1-ASSOCIATED RING DOMAIN PROTEIN 1"/>
    <property type="match status" value="1"/>
</dbReference>
<feature type="compositionally biased region" description="Polar residues" evidence="4">
    <location>
        <begin position="175"/>
        <end position="190"/>
    </location>
</feature>
<feature type="compositionally biased region" description="Gly residues" evidence="4">
    <location>
        <begin position="25"/>
        <end position="47"/>
    </location>
</feature>
<evidence type="ECO:0000313" key="5">
    <source>
        <dbReference type="EMBL" id="KAK4094259.1"/>
    </source>
</evidence>
<name>A0ABR0CCV6_PURLI</name>
<dbReference type="SMART" id="SM00248">
    <property type="entry name" value="ANK"/>
    <property type="match status" value="2"/>
</dbReference>
<comment type="caution">
    <text evidence="5">The sequence shown here is derived from an EMBL/GenBank/DDBJ whole genome shotgun (WGS) entry which is preliminary data.</text>
</comment>
<organism evidence="5 6">
    <name type="scientific">Purpureocillium lilacinum</name>
    <name type="common">Paecilomyces lilacinus</name>
    <dbReference type="NCBI Taxonomy" id="33203"/>
    <lineage>
        <taxon>Eukaryota</taxon>
        <taxon>Fungi</taxon>
        <taxon>Dikarya</taxon>
        <taxon>Ascomycota</taxon>
        <taxon>Pezizomycotina</taxon>
        <taxon>Sordariomycetes</taxon>
        <taxon>Hypocreomycetidae</taxon>
        <taxon>Hypocreales</taxon>
        <taxon>Ophiocordycipitaceae</taxon>
        <taxon>Purpureocillium</taxon>
    </lineage>
</organism>
<evidence type="ECO:0000256" key="2">
    <source>
        <dbReference type="ARBA" id="ARBA00023043"/>
    </source>
</evidence>
<feature type="compositionally biased region" description="Pro residues" evidence="4">
    <location>
        <begin position="11"/>
        <end position="20"/>
    </location>
</feature>
<dbReference type="PROSITE" id="PS50088">
    <property type="entry name" value="ANK_REPEAT"/>
    <property type="match status" value="2"/>
</dbReference>
<keyword evidence="6" id="KW-1185">Reference proteome</keyword>
<keyword evidence="1" id="KW-0677">Repeat</keyword>
<feature type="compositionally biased region" description="Low complexity" evidence="4">
    <location>
        <begin position="156"/>
        <end position="174"/>
    </location>
</feature>
<feature type="region of interest" description="Disordered" evidence="4">
    <location>
        <begin position="313"/>
        <end position="333"/>
    </location>
</feature>
<feature type="compositionally biased region" description="Basic and acidic residues" evidence="4">
    <location>
        <begin position="1"/>
        <end position="10"/>
    </location>
</feature>